<dbReference type="PANTHER" id="PTHR42901:SF1">
    <property type="entry name" value="ALCOHOL DEHYDROGENASE"/>
    <property type="match status" value="1"/>
</dbReference>
<dbReference type="InterPro" id="IPR020904">
    <property type="entry name" value="Sc_DH/Rdtase_CS"/>
</dbReference>
<dbReference type="CDD" id="cd05233">
    <property type="entry name" value="SDR_c"/>
    <property type="match status" value="1"/>
</dbReference>
<protein>
    <submittedName>
        <fullName evidence="4">SDR family NAD(P)-dependent oxidoreductase</fullName>
    </submittedName>
</protein>
<dbReference type="Pfam" id="PF00106">
    <property type="entry name" value="adh_short"/>
    <property type="match status" value="1"/>
</dbReference>
<evidence type="ECO:0000313" key="4">
    <source>
        <dbReference type="EMBL" id="QWG03293.1"/>
    </source>
</evidence>
<accession>A0AAX1NCA4</accession>
<dbReference type="AlphaFoldDB" id="A0AAX1NCA4"/>
<evidence type="ECO:0000313" key="5">
    <source>
        <dbReference type="Proteomes" id="UP000678679"/>
    </source>
</evidence>
<keyword evidence="5" id="KW-1185">Reference proteome</keyword>
<keyword evidence="2" id="KW-0560">Oxidoreductase</keyword>
<reference evidence="4 5" key="1">
    <citation type="submission" date="2021-05" db="EMBL/GenBank/DDBJ databases">
        <title>Comparative genomic studies on the polysaccharide-degrading batcterial strains of the Flammeovirga genus.</title>
        <authorList>
            <person name="Zewei F."/>
            <person name="Zheng Z."/>
            <person name="Yu L."/>
            <person name="Ruyue G."/>
            <person name="Yanhong M."/>
            <person name="Yuanyuan C."/>
            <person name="Jingyan G."/>
            <person name="Wenjun H."/>
        </authorList>
    </citation>
    <scope>NUCLEOTIDE SEQUENCE [LARGE SCALE GENOMIC DNA]</scope>
    <source>
        <strain evidence="4 5">NBRC:100898</strain>
    </source>
</reference>
<dbReference type="InterPro" id="IPR002347">
    <property type="entry name" value="SDR_fam"/>
</dbReference>
<dbReference type="GO" id="GO:0016491">
    <property type="term" value="F:oxidoreductase activity"/>
    <property type="evidence" value="ECO:0007669"/>
    <property type="project" value="UniProtKB-KW"/>
</dbReference>
<dbReference type="Proteomes" id="UP000678679">
    <property type="component" value="Chromosome 1"/>
</dbReference>
<dbReference type="KEGG" id="fya:KMW28_06835"/>
<evidence type="ECO:0000256" key="1">
    <source>
        <dbReference type="ARBA" id="ARBA00006484"/>
    </source>
</evidence>
<dbReference type="SUPFAM" id="SSF51735">
    <property type="entry name" value="NAD(P)-binding Rossmann-fold domains"/>
    <property type="match status" value="1"/>
</dbReference>
<dbReference type="EMBL" id="CP076132">
    <property type="protein sequence ID" value="QWG03293.1"/>
    <property type="molecule type" value="Genomic_DNA"/>
</dbReference>
<organism evidence="4 5">
    <name type="scientific">Flammeovirga yaeyamensis</name>
    <dbReference type="NCBI Taxonomy" id="367791"/>
    <lineage>
        <taxon>Bacteria</taxon>
        <taxon>Pseudomonadati</taxon>
        <taxon>Bacteroidota</taxon>
        <taxon>Cytophagia</taxon>
        <taxon>Cytophagales</taxon>
        <taxon>Flammeovirgaceae</taxon>
        <taxon>Flammeovirga</taxon>
    </lineage>
</organism>
<comment type="similarity">
    <text evidence="1 3">Belongs to the short-chain dehydrogenases/reductases (SDR) family.</text>
</comment>
<dbReference type="PRINTS" id="PR00081">
    <property type="entry name" value="GDHRDH"/>
</dbReference>
<name>A0AAX1NCA4_9BACT</name>
<dbReference type="PROSITE" id="PS00061">
    <property type="entry name" value="ADH_SHORT"/>
    <property type="match status" value="1"/>
</dbReference>
<evidence type="ECO:0000256" key="3">
    <source>
        <dbReference type="RuleBase" id="RU000363"/>
    </source>
</evidence>
<proteinExistence type="inferred from homology"/>
<dbReference type="PRINTS" id="PR00080">
    <property type="entry name" value="SDRFAMILY"/>
</dbReference>
<evidence type="ECO:0000256" key="2">
    <source>
        <dbReference type="ARBA" id="ARBA00023002"/>
    </source>
</evidence>
<sequence>MIWSNKKIAITGGTSGIGKATLELCLKLGADVVFCGKEDELVSLVNNQTKAKGICVDLSKQEGIEQFYDFVTSELGEIDILINNAGYVVVAPLEELKREDFELMYGINVIAPALLTQKFLPSFKSKKEGDIVNIGATGGSYGFEKGAAYASSKAALLNFSQTLMKEVRKDNIRVYHIDPSWTTGTNNNNKGGEIPLDQSRLTASDIAKVIINQLELPRRAFIPQVSIWSTNP</sequence>
<dbReference type="InterPro" id="IPR036291">
    <property type="entry name" value="NAD(P)-bd_dom_sf"/>
</dbReference>
<dbReference type="RefSeq" id="WP_169664038.1">
    <property type="nucleotide sequence ID" value="NZ_CP076132.1"/>
</dbReference>
<gene>
    <name evidence="4" type="ORF">KMW28_06835</name>
</gene>
<dbReference type="Gene3D" id="3.40.50.720">
    <property type="entry name" value="NAD(P)-binding Rossmann-like Domain"/>
    <property type="match status" value="1"/>
</dbReference>
<dbReference type="PANTHER" id="PTHR42901">
    <property type="entry name" value="ALCOHOL DEHYDROGENASE"/>
    <property type="match status" value="1"/>
</dbReference>